<dbReference type="GO" id="GO:0032153">
    <property type="term" value="C:cell division site"/>
    <property type="evidence" value="ECO:0007669"/>
    <property type="project" value="TreeGrafter"/>
</dbReference>
<dbReference type="Pfam" id="PF01551">
    <property type="entry name" value="Peptidase_M23"/>
    <property type="match status" value="1"/>
</dbReference>
<reference evidence="6" key="1">
    <citation type="submission" date="2017-06" db="EMBL/GenBank/DDBJ databases">
        <authorList>
            <person name="Varghese N."/>
            <person name="Submissions S."/>
        </authorList>
    </citation>
    <scope>NUCLEOTIDE SEQUENCE [LARGE SCALE GENOMIC DNA]</scope>
    <source>
        <strain evidence="6">Ca-68</strain>
    </source>
</reference>
<dbReference type="SUPFAM" id="SSF51261">
    <property type="entry name" value="Duplicated hybrid motif"/>
    <property type="match status" value="1"/>
</dbReference>
<dbReference type="InterPro" id="IPR036779">
    <property type="entry name" value="LysM_dom_sf"/>
</dbReference>
<dbReference type="CDD" id="cd00118">
    <property type="entry name" value="LysM"/>
    <property type="match status" value="1"/>
</dbReference>
<comment type="similarity">
    <text evidence="1">Belongs to the E.coli NlpD/Haemophilus LppB family.</text>
</comment>
<dbReference type="PROSITE" id="PS51257">
    <property type="entry name" value="PROKAR_LIPOPROTEIN"/>
    <property type="match status" value="1"/>
</dbReference>
<feature type="signal peptide" evidence="3">
    <location>
        <begin position="1"/>
        <end position="26"/>
    </location>
</feature>
<feature type="compositionally biased region" description="Low complexity" evidence="2">
    <location>
        <begin position="31"/>
        <end position="42"/>
    </location>
</feature>
<dbReference type="RefSeq" id="WP_089374654.1">
    <property type="nucleotide sequence ID" value="NZ_FZOA01000002.1"/>
</dbReference>
<gene>
    <name evidence="5" type="ORF">SAMN05192560_0489</name>
</gene>
<dbReference type="Pfam" id="PF01476">
    <property type="entry name" value="LysM"/>
    <property type="match status" value="1"/>
</dbReference>
<dbReference type="PROSITE" id="PS51782">
    <property type="entry name" value="LYSM"/>
    <property type="match status" value="1"/>
</dbReference>
<sequence length="339" mass="35105">MHLTKHINKSWLISLLLIGCSTTEHAPVVDRTNTGRQTTTTQASPIPDAQSGSESQPNIHIVKKGETLYSIGLESGFDYKEIAQLNNIAPPIYAIHVGQQLTLPVRAAATTADTSGATADEDGVVITPLNTYGDSGTAVTPAETAAAASTSGMLTEPKATRQPYSAAALNAPVPAAVPQVATAAASTPAAAPAATTSTTEVQQSSTATPPAGSSNVDGIQWAWPTSGKVIAGFNDSASTKGLDIGGTTGQSVHASAAGKVIYSGSDLRGYGKLVIIKHNSTYLSVYAHNSNILVKEGQQVTQGQKIAEMGSSDTDKTKLHFEIRRQGKSVDPAKYLPKN</sequence>
<keyword evidence="5" id="KW-0449">Lipoprotein</keyword>
<dbReference type="Proteomes" id="UP000198305">
    <property type="component" value="Unassembled WGS sequence"/>
</dbReference>
<feature type="compositionally biased region" description="Low complexity" evidence="2">
    <location>
        <begin position="191"/>
        <end position="208"/>
    </location>
</feature>
<feature type="chain" id="PRO_5013009023" evidence="3">
    <location>
        <begin position="27"/>
        <end position="339"/>
    </location>
</feature>
<dbReference type="InterPro" id="IPR050570">
    <property type="entry name" value="Cell_wall_metabolism_enzyme"/>
</dbReference>
<protein>
    <submittedName>
        <fullName evidence="5">Lipoprotein NlpD</fullName>
    </submittedName>
</protein>
<feature type="region of interest" description="Disordered" evidence="2">
    <location>
        <begin position="28"/>
        <end position="58"/>
    </location>
</feature>
<dbReference type="CDD" id="cd12797">
    <property type="entry name" value="M23_peptidase"/>
    <property type="match status" value="1"/>
</dbReference>
<dbReference type="InterPro" id="IPR018392">
    <property type="entry name" value="LysM"/>
</dbReference>
<dbReference type="InterPro" id="IPR016047">
    <property type="entry name" value="M23ase_b-sheet_dom"/>
</dbReference>
<keyword evidence="3" id="KW-0732">Signal</keyword>
<dbReference type="InterPro" id="IPR011055">
    <property type="entry name" value="Dup_hybrid_motif"/>
</dbReference>
<dbReference type="PANTHER" id="PTHR21666">
    <property type="entry name" value="PEPTIDASE-RELATED"/>
    <property type="match status" value="1"/>
</dbReference>
<organism evidence="5 6">
    <name type="scientific">Methylobacillus rhizosphaerae</name>
    <dbReference type="NCBI Taxonomy" id="551994"/>
    <lineage>
        <taxon>Bacteria</taxon>
        <taxon>Pseudomonadati</taxon>
        <taxon>Pseudomonadota</taxon>
        <taxon>Betaproteobacteria</taxon>
        <taxon>Nitrosomonadales</taxon>
        <taxon>Methylophilaceae</taxon>
        <taxon>Methylobacillus</taxon>
    </lineage>
</organism>
<evidence type="ECO:0000256" key="1">
    <source>
        <dbReference type="ARBA" id="ARBA00038420"/>
    </source>
</evidence>
<evidence type="ECO:0000313" key="6">
    <source>
        <dbReference type="Proteomes" id="UP000198305"/>
    </source>
</evidence>
<proteinExistence type="inferred from homology"/>
<evidence type="ECO:0000256" key="2">
    <source>
        <dbReference type="SAM" id="MobiDB-lite"/>
    </source>
</evidence>
<dbReference type="SUPFAM" id="SSF54106">
    <property type="entry name" value="LysM domain"/>
    <property type="match status" value="1"/>
</dbReference>
<feature type="domain" description="LysM" evidence="4">
    <location>
        <begin position="58"/>
        <end position="103"/>
    </location>
</feature>
<dbReference type="OrthoDB" id="9795421at2"/>
<dbReference type="GO" id="GO:0009279">
    <property type="term" value="C:cell outer membrane"/>
    <property type="evidence" value="ECO:0007669"/>
    <property type="project" value="TreeGrafter"/>
</dbReference>
<dbReference type="Gene3D" id="3.10.350.10">
    <property type="entry name" value="LysM domain"/>
    <property type="match status" value="1"/>
</dbReference>
<evidence type="ECO:0000259" key="4">
    <source>
        <dbReference type="PROSITE" id="PS51782"/>
    </source>
</evidence>
<dbReference type="SMART" id="SM00257">
    <property type="entry name" value="LysM"/>
    <property type="match status" value="1"/>
</dbReference>
<dbReference type="PANTHER" id="PTHR21666:SF263">
    <property type="entry name" value="MUREIN HYDROLASE ACTIVATOR NLPD"/>
    <property type="match status" value="1"/>
</dbReference>
<accession>A0A238YCG3</accession>
<evidence type="ECO:0000313" key="5">
    <source>
        <dbReference type="EMBL" id="SNR68817.1"/>
    </source>
</evidence>
<evidence type="ECO:0000256" key="3">
    <source>
        <dbReference type="SAM" id="SignalP"/>
    </source>
</evidence>
<name>A0A238YCG3_9PROT</name>
<dbReference type="GO" id="GO:0004222">
    <property type="term" value="F:metalloendopeptidase activity"/>
    <property type="evidence" value="ECO:0007669"/>
    <property type="project" value="TreeGrafter"/>
</dbReference>
<dbReference type="Gene3D" id="2.70.70.10">
    <property type="entry name" value="Glucose Permease (Domain IIA)"/>
    <property type="match status" value="1"/>
</dbReference>
<dbReference type="EMBL" id="FZOA01000002">
    <property type="protein sequence ID" value="SNR68817.1"/>
    <property type="molecule type" value="Genomic_DNA"/>
</dbReference>
<dbReference type="AlphaFoldDB" id="A0A238YCG3"/>
<feature type="region of interest" description="Disordered" evidence="2">
    <location>
        <begin position="191"/>
        <end position="218"/>
    </location>
</feature>
<keyword evidence="6" id="KW-1185">Reference proteome</keyword>